<feature type="transmembrane region" description="Helical" evidence="7">
    <location>
        <begin position="342"/>
        <end position="364"/>
    </location>
</feature>
<keyword evidence="4 7" id="KW-0812">Transmembrane</keyword>
<proteinExistence type="predicted"/>
<dbReference type="InterPro" id="IPR011701">
    <property type="entry name" value="MFS"/>
</dbReference>
<evidence type="ECO:0000256" key="6">
    <source>
        <dbReference type="ARBA" id="ARBA00023136"/>
    </source>
</evidence>
<name>A0AAJ4WA17_9GAMM</name>
<feature type="transmembrane region" description="Helical" evidence="7">
    <location>
        <begin position="21"/>
        <end position="42"/>
    </location>
</feature>
<gene>
    <name evidence="8" type="ORF">SAMN02745723_103279</name>
</gene>
<reference evidence="8 9" key="1">
    <citation type="submission" date="2016-10" db="EMBL/GenBank/DDBJ databases">
        <authorList>
            <person name="Varghese N."/>
            <person name="Submissions S."/>
        </authorList>
    </citation>
    <scope>NUCLEOTIDE SEQUENCE [LARGE SCALE GENOMIC DNA]</scope>
    <source>
        <strain evidence="8 9">DSM 5563</strain>
    </source>
</reference>
<feature type="transmembrane region" description="Helical" evidence="7">
    <location>
        <begin position="164"/>
        <end position="184"/>
    </location>
</feature>
<feature type="transmembrane region" description="Helical" evidence="7">
    <location>
        <begin position="222"/>
        <end position="245"/>
    </location>
</feature>
<dbReference type="NCBIfam" id="NF008397">
    <property type="entry name" value="PRK11195.1"/>
    <property type="match status" value="1"/>
</dbReference>
<evidence type="ECO:0000256" key="1">
    <source>
        <dbReference type="ARBA" id="ARBA00004651"/>
    </source>
</evidence>
<feature type="transmembrane region" description="Helical" evidence="7">
    <location>
        <begin position="309"/>
        <end position="330"/>
    </location>
</feature>
<sequence>MTTIDVTPKPLLSRGMVAVTSAQFLSAFGDSALFFATLGVLIQKAYPLWAHSTLQMLFIVAYVVLAPFVGQIADSFSKGRVMMFANAIKLLGAAIIIGGLDPFFGYTLVGIGATAYSPAKYGILGEITHGDQLVKANGLIEASTLAAILVGSLVGGWLVDISPYLALGGCCAVYAGAVVANCYIPKLQAARPGVPWNLKQMVGRFAHSCVVLWRDEGTRMSLVGTSLFWGAGITLRFLLIIWVPVALHIEGLLTPTMLNAMVAVGIVIGAAAAAKWITLKTVSRCIPAGILLGIGVIVFVLQGNLAFSYVILMVVGIFGGFFIVPLNTLLQDRGKQTVGAGNAVAVQNFGENTAMLLMLGLYTLAVKAGMPPVVLGCVFGGLLAVSISSLWIVQLIRSKNNQSV</sequence>
<comment type="caution">
    <text evidence="8">The sequence shown here is derived from an EMBL/GenBank/DDBJ whole genome shotgun (WGS) entry which is preliminary data.</text>
</comment>
<keyword evidence="6 7" id="KW-0472">Membrane</keyword>
<feature type="transmembrane region" description="Helical" evidence="7">
    <location>
        <begin position="257"/>
        <end position="278"/>
    </location>
</feature>
<feature type="transmembrane region" description="Helical" evidence="7">
    <location>
        <begin position="370"/>
        <end position="393"/>
    </location>
</feature>
<evidence type="ECO:0000256" key="2">
    <source>
        <dbReference type="ARBA" id="ARBA00022448"/>
    </source>
</evidence>
<dbReference type="GO" id="GO:0022857">
    <property type="term" value="F:transmembrane transporter activity"/>
    <property type="evidence" value="ECO:0007669"/>
    <property type="project" value="InterPro"/>
</dbReference>
<comment type="subcellular location">
    <subcellularLocation>
        <location evidence="1">Cell membrane</location>
        <topology evidence="1">Multi-pass membrane protein</topology>
    </subcellularLocation>
</comment>
<evidence type="ECO:0000256" key="4">
    <source>
        <dbReference type="ARBA" id="ARBA00022692"/>
    </source>
</evidence>
<keyword evidence="2" id="KW-0813">Transport</keyword>
<keyword evidence="5 7" id="KW-1133">Transmembrane helix</keyword>
<keyword evidence="3" id="KW-1003">Cell membrane</keyword>
<dbReference type="EMBL" id="FOLW01000003">
    <property type="protein sequence ID" value="SFC67480.1"/>
    <property type="molecule type" value="Genomic_DNA"/>
</dbReference>
<evidence type="ECO:0000256" key="3">
    <source>
        <dbReference type="ARBA" id="ARBA00022475"/>
    </source>
</evidence>
<dbReference type="Pfam" id="PF07690">
    <property type="entry name" value="MFS_1"/>
    <property type="match status" value="1"/>
</dbReference>
<dbReference type="Gene3D" id="1.20.1250.20">
    <property type="entry name" value="MFS general substrate transporter like domains"/>
    <property type="match status" value="1"/>
</dbReference>
<dbReference type="InterPro" id="IPR036259">
    <property type="entry name" value="MFS_trans_sf"/>
</dbReference>
<dbReference type="Proteomes" id="UP000226420">
    <property type="component" value="Unassembled WGS sequence"/>
</dbReference>
<protein>
    <submittedName>
        <fullName evidence="8">MFS transporter, LPLT family, lysophospholipid transporter</fullName>
    </submittedName>
</protein>
<dbReference type="AlphaFoldDB" id="A0AAJ4WA17"/>
<dbReference type="RefSeq" id="WP_074821901.1">
    <property type="nucleotide sequence ID" value="NZ_FOLW01000003.1"/>
</dbReference>
<evidence type="ECO:0000256" key="7">
    <source>
        <dbReference type="SAM" id="Phobius"/>
    </source>
</evidence>
<feature type="transmembrane region" description="Helical" evidence="7">
    <location>
        <begin position="285"/>
        <end position="303"/>
    </location>
</feature>
<organism evidence="8 9">
    <name type="scientific">Pragia fontium DSM 5563 = ATCC 49100</name>
    <dbReference type="NCBI Taxonomy" id="1122977"/>
    <lineage>
        <taxon>Bacteria</taxon>
        <taxon>Pseudomonadati</taxon>
        <taxon>Pseudomonadota</taxon>
        <taxon>Gammaproteobacteria</taxon>
        <taxon>Enterobacterales</taxon>
        <taxon>Budviciaceae</taxon>
        <taxon>Pragia</taxon>
    </lineage>
</organism>
<evidence type="ECO:0000256" key="5">
    <source>
        <dbReference type="ARBA" id="ARBA00022989"/>
    </source>
</evidence>
<dbReference type="PANTHER" id="PTHR43266">
    <property type="entry name" value="MACROLIDE-EFFLUX PROTEIN"/>
    <property type="match status" value="1"/>
</dbReference>
<dbReference type="SUPFAM" id="SSF103473">
    <property type="entry name" value="MFS general substrate transporter"/>
    <property type="match status" value="1"/>
</dbReference>
<dbReference type="GO" id="GO:0005886">
    <property type="term" value="C:plasma membrane"/>
    <property type="evidence" value="ECO:0007669"/>
    <property type="project" value="UniProtKB-SubCell"/>
</dbReference>
<accession>A0AAJ4WA17</accession>
<dbReference type="PANTHER" id="PTHR43266:SF2">
    <property type="entry name" value="MAJOR FACILITATOR SUPERFAMILY (MFS) PROFILE DOMAIN-CONTAINING PROTEIN"/>
    <property type="match status" value="1"/>
</dbReference>
<dbReference type="CDD" id="cd06173">
    <property type="entry name" value="MFS_MefA_like"/>
    <property type="match status" value="1"/>
</dbReference>
<evidence type="ECO:0000313" key="8">
    <source>
        <dbReference type="EMBL" id="SFC67480.1"/>
    </source>
</evidence>
<evidence type="ECO:0000313" key="9">
    <source>
        <dbReference type="Proteomes" id="UP000226420"/>
    </source>
</evidence>
<feature type="transmembrane region" description="Helical" evidence="7">
    <location>
        <begin position="48"/>
        <end position="69"/>
    </location>
</feature>